<dbReference type="ExpressionAtlas" id="K7VAT0">
    <property type="expression patterns" value="baseline and differential"/>
</dbReference>
<evidence type="ECO:0000256" key="9">
    <source>
        <dbReference type="SAM" id="SignalP"/>
    </source>
</evidence>
<dbReference type="InterPro" id="IPR017441">
    <property type="entry name" value="Protein_kinase_ATP_BS"/>
</dbReference>
<dbReference type="PROSITE" id="PS50011">
    <property type="entry name" value="PROTEIN_KINASE_DOM"/>
    <property type="match status" value="1"/>
</dbReference>
<keyword evidence="8" id="KW-0472">Membrane</keyword>
<feature type="domain" description="Protein kinase" evidence="10">
    <location>
        <begin position="168"/>
        <end position="439"/>
    </location>
</feature>
<dbReference type="PANTHER" id="PTHR47989">
    <property type="entry name" value="OS01G0750732 PROTEIN"/>
    <property type="match status" value="1"/>
</dbReference>
<evidence type="ECO:0000256" key="6">
    <source>
        <dbReference type="PROSITE-ProRule" id="PRU10141"/>
    </source>
</evidence>
<evidence type="ECO:0000313" key="12">
    <source>
        <dbReference type="EnsemblPlants" id="Zm00001eb386750_P004"/>
    </source>
</evidence>
<gene>
    <name evidence="12" type="primary">LOC100217243</name>
    <name evidence="11" type="ORF">ZEAMMB73_Zm00001d046561</name>
</gene>
<dbReference type="OrthoDB" id="4062651at2759"/>
<keyword evidence="5 6" id="KW-0067">ATP-binding</keyword>
<name>K7VAT0_MAIZE</name>
<dbReference type="PROSITE" id="PS00108">
    <property type="entry name" value="PROTEIN_KINASE_ST"/>
    <property type="match status" value="1"/>
</dbReference>
<sequence>MRLLSPPLPSLRSSVPAVLLHLLLLLLLLSSCPSPANGRAAPSSPGATAPVTRHVRAAGANGTAPVAPAVPAPPPVVIIVERHRHFHRELVIASILASIAIVAIILSTLYAWILWRRSRRLPRGKSADTARGIMLAPILSKFNSLKTSRKGLVAMIEYPSLEAATGEFSESNVLGVGGFGCVYKAVFDGGVTAAVKRLEGGGPECEKEFENELDLLGRIRHPNIVSLLGFCVHEGNHYIVYELMEKGSLDTQLHGASHGSALTWHIRMKIALDMARGLEYLHEHCSPPVIHRDLKSSNILLDSDFNAKISDFGLAVTSGNIDKGSMKLSGTLGYVAPEYLLDGKLTEKSDVYAFGVVLLELLMGRKPVEKMSQTQCQSIVTWAMPQLTDRTKLPNIVDPVIRDTMDPKHLYQVAAVAVLCVQPEPSYRPLITDVLHSLVPLVPVELGGTLRVVEPPSPNLKHSPC</sequence>
<evidence type="ECO:0000259" key="10">
    <source>
        <dbReference type="PROSITE" id="PS50011"/>
    </source>
</evidence>
<keyword evidence="3 6" id="KW-0547">Nucleotide-binding</keyword>
<evidence type="ECO:0000313" key="13">
    <source>
        <dbReference type="Proteomes" id="UP000007305"/>
    </source>
</evidence>
<keyword evidence="14" id="KW-1267">Proteomics identification</keyword>
<evidence type="ECO:0007829" key="14">
    <source>
        <dbReference type="PeptideAtlas" id="K7VAT0"/>
    </source>
</evidence>
<evidence type="ECO:0000256" key="7">
    <source>
        <dbReference type="RuleBase" id="RU000304"/>
    </source>
</evidence>
<dbReference type="AlphaFoldDB" id="K7VAT0"/>
<dbReference type="eggNOG" id="KOG1187">
    <property type="taxonomic scope" value="Eukaryota"/>
</dbReference>
<dbReference type="FunFam" id="3.30.200.20:FF:000342">
    <property type="entry name" value="Protein kinase superfamily protein"/>
    <property type="match status" value="1"/>
</dbReference>
<dbReference type="FunFam" id="1.10.510.10:FF:000223">
    <property type="entry name" value="probable receptor-like protein kinase At1g80640"/>
    <property type="match status" value="1"/>
</dbReference>
<evidence type="ECO:0000256" key="2">
    <source>
        <dbReference type="ARBA" id="ARBA00022679"/>
    </source>
</evidence>
<dbReference type="RefSeq" id="XP_008658206.1">
    <property type="nucleotide sequence ID" value="XM_008659984.3"/>
</dbReference>
<dbReference type="GO" id="GO:0004672">
    <property type="term" value="F:protein kinase activity"/>
    <property type="evidence" value="ECO:0000318"/>
    <property type="project" value="GO_Central"/>
</dbReference>
<dbReference type="Pfam" id="PF07714">
    <property type="entry name" value="PK_Tyr_Ser-Thr"/>
    <property type="match status" value="1"/>
</dbReference>
<keyword evidence="9" id="KW-0732">Signal</keyword>
<reference evidence="13" key="1">
    <citation type="journal article" date="2009" name="Science">
        <title>The B73 maize genome: complexity, diversity, and dynamics.</title>
        <authorList>
            <person name="Schnable P.S."/>
            <person name="Ware D."/>
            <person name="Fulton R.S."/>
            <person name="Stein J.C."/>
            <person name="Wei F."/>
            <person name="Pasternak S."/>
            <person name="Liang C."/>
            <person name="Zhang J."/>
            <person name="Fulton L."/>
            <person name="Graves T.A."/>
            <person name="Minx P."/>
            <person name="Reily A.D."/>
            <person name="Courtney L."/>
            <person name="Kruchowski S.S."/>
            <person name="Tomlinson C."/>
            <person name="Strong C."/>
            <person name="Delehaunty K."/>
            <person name="Fronick C."/>
            <person name="Courtney B."/>
            <person name="Rock S.M."/>
            <person name="Belter E."/>
            <person name="Du F."/>
            <person name="Kim K."/>
            <person name="Abbott R.M."/>
            <person name="Cotton M."/>
            <person name="Levy A."/>
            <person name="Marchetto P."/>
            <person name="Ochoa K."/>
            <person name="Jackson S.M."/>
            <person name="Gillam B."/>
            <person name="Chen W."/>
            <person name="Yan L."/>
            <person name="Higginbotham J."/>
            <person name="Cardenas M."/>
            <person name="Waligorski J."/>
            <person name="Applebaum E."/>
            <person name="Phelps L."/>
            <person name="Falcone J."/>
            <person name="Kanchi K."/>
            <person name="Thane T."/>
            <person name="Scimone A."/>
            <person name="Thane N."/>
            <person name="Henke J."/>
            <person name="Wang T."/>
            <person name="Ruppert J."/>
            <person name="Shah N."/>
            <person name="Rotter K."/>
            <person name="Hodges J."/>
            <person name="Ingenthron E."/>
            <person name="Cordes M."/>
            <person name="Kohlberg S."/>
            <person name="Sgro J."/>
            <person name="Delgado B."/>
            <person name="Mead K."/>
            <person name="Chinwalla A."/>
            <person name="Leonard S."/>
            <person name="Crouse K."/>
            <person name="Collura K."/>
            <person name="Kudrna D."/>
            <person name="Currie J."/>
            <person name="He R."/>
            <person name="Angelova A."/>
            <person name="Rajasekar S."/>
            <person name="Mueller T."/>
            <person name="Lomeli R."/>
            <person name="Scara G."/>
            <person name="Ko A."/>
            <person name="Delaney K."/>
            <person name="Wissotski M."/>
            <person name="Lopez G."/>
            <person name="Campos D."/>
            <person name="Braidotti M."/>
            <person name="Ashley E."/>
            <person name="Golser W."/>
            <person name="Kim H."/>
            <person name="Lee S."/>
            <person name="Lin J."/>
            <person name="Dujmic Z."/>
            <person name="Kim W."/>
            <person name="Talag J."/>
            <person name="Zuccolo A."/>
            <person name="Fan C."/>
            <person name="Sebastian A."/>
            <person name="Kramer M."/>
            <person name="Spiegel L."/>
            <person name="Nascimento L."/>
            <person name="Zutavern T."/>
            <person name="Miller B."/>
            <person name="Ambroise C."/>
            <person name="Muller S."/>
            <person name="Spooner W."/>
            <person name="Narechania A."/>
            <person name="Ren L."/>
            <person name="Wei S."/>
            <person name="Kumari S."/>
            <person name="Faga B."/>
            <person name="Levy M.J."/>
            <person name="McMahan L."/>
            <person name="Van Buren P."/>
            <person name="Vaughn M.W."/>
            <person name="Ying K."/>
            <person name="Yeh C.-T."/>
            <person name="Emrich S.J."/>
            <person name="Jia Y."/>
            <person name="Kalyanaraman A."/>
            <person name="Hsia A.-P."/>
            <person name="Barbazuk W.B."/>
            <person name="Baucom R.S."/>
            <person name="Brutnell T.P."/>
            <person name="Carpita N.C."/>
            <person name="Chaparro C."/>
            <person name="Chia J.-M."/>
            <person name="Deragon J.-M."/>
            <person name="Estill J.C."/>
            <person name="Fu Y."/>
            <person name="Jeddeloh J.A."/>
            <person name="Han Y."/>
            <person name="Lee H."/>
            <person name="Li P."/>
            <person name="Lisch D.R."/>
            <person name="Liu S."/>
            <person name="Liu Z."/>
            <person name="Nagel D.H."/>
            <person name="McCann M.C."/>
            <person name="SanMiguel P."/>
            <person name="Myers A.M."/>
            <person name="Nettleton D."/>
            <person name="Nguyen J."/>
            <person name="Penning B.W."/>
            <person name="Ponnala L."/>
            <person name="Schneider K.L."/>
            <person name="Schwartz D.C."/>
            <person name="Sharma A."/>
            <person name="Soderlund C."/>
            <person name="Springer N.M."/>
            <person name="Sun Q."/>
            <person name="Wang H."/>
            <person name="Waterman M."/>
            <person name="Westerman R."/>
            <person name="Wolfgruber T.K."/>
            <person name="Yang L."/>
            <person name="Yu Y."/>
            <person name="Zhang L."/>
            <person name="Zhou S."/>
            <person name="Zhu Q."/>
            <person name="Bennetzen J.L."/>
            <person name="Dawe R.K."/>
            <person name="Jiang J."/>
            <person name="Jiang N."/>
            <person name="Presting G.G."/>
            <person name="Wessler S.R."/>
            <person name="Aluru S."/>
            <person name="Martienssen R.A."/>
            <person name="Clifton S.W."/>
            <person name="McCombie W.R."/>
            <person name="Wing R.A."/>
            <person name="Wilson R.K."/>
        </authorList>
    </citation>
    <scope>NUCLEOTIDE SEQUENCE [LARGE SCALE GENOMIC DNA]</scope>
    <source>
        <strain evidence="13">cv. B73</strain>
    </source>
</reference>
<dbReference type="GeneID" id="100217243"/>
<evidence type="ECO:0000256" key="5">
    <source>
        <dbReference type="ARBA" id="ARBA00022840"/>
    </source>
</evidence>
<feature type="transmembrane region" description="Helical" evidence="8">
    <location>
        <begin position="90"/>
        <end position="115"/>
    </location>
</feature>
<protein>
    <submittedName>
        <fullName evidence="11">Protein kinase superfamily protein</fullName>
    </submittedName>
</protein>
<dbReference type="SUPFAM" id="SSF56112">
    <property type="entry name" value="Protein kinase-like (PK-like)"/>
    <property type="match status" value="1"/>
</dbReference>
<dbReference type="PANTHER" id="PTHR47989:SF60">
    <property type="entry name" value="PROTEIN KINASE DOMAIN-CONTAINING PROTEIN"/>
    <property type="match status" value="1"/>
</dbReference>
<dbReference type="GO" id="GO:0007165">
    <property type="term" value="P:signal transduction"/>
    <property type="evidence" value="ECO:0000318"/>
    <property type="project" value="GO_Central"/>
</dbReference>
<dbReference type="InterPro" id="IPR011009">
    <property type="entry name" value="Kinase-like_dom_sf"/>
</dbReference>
<keyword evidence="1 7" id="KW-0723">Serine/threonine-protein kinase</keyword>
<dbReference type="Gramene" id="Zm00001eb386750_T004">
    <property type="protein sequence ID" value="Zm00001eb386750_P004"/>
    <property type="gene ID" value="Zm00001eb386750"/>
</dbReference>
<evidence type="ECO:0000256" key="1">
    <source>
        <dbReference type="ARBA" id="ARBA00022527"/>
    </source>
</evidence>
<keyword evidence="8" id="KW-1133">Transmembrane helix</keyword>
<dbReference type="Gene3D" id="1.10.510.10">
    <property type="entry name" value="Transferase(Phosphotransferase) domain 1"/>
    <property type="match status" value="1"/>
</dbReference>
<dbReference type="GO" id="GO:0005524">
    <property type="term" value="F:ATP binding"/>
    <property type="evidence" value="ECO:0007669"/>
    <property type="project" value="UniProtKB-UniRule"/>
</dbReference>
<dbReference type="Proteomes" id="UP000007305">
    <property type="component" value="Chromosome 9"/>
</dbReference>
<dbReference type="InterPro" id="IPR001245">
    <property type="entry name" value="Ser-Thr/Tyr_kinase_cat_dom"/>
</dbReference>
<keyword evidence="4 11" id="KW-0418">Kinase</keyword>
<reference evidence="11" key="2">
    <citation type="submission" date="2015-12" db="EMBL/GenBank/DDBJ databases">
        <title>Update maize B73 reference genome by single molecule sequencing technologies.</title>
        <authorList>
            <consortium name="Maize Genome Sequencing Project"/>
            <person name="Ware D."/>
        </authorList>
    </citation>
    <scope>NUCLEOTIDE SEQUENCE</scope>
    <source>
        <tissue evidence="11">Seedling</tissue>
    </source>
</reference>
<dbReference type="GO" id="GO:0005886">
    <property type="term" value="C:plasma membrane"/>
    <property type="evidence" value="ECO:0000318"/>
    <property type="project" value="GO_Central"/>
</dbReference>
<evidence type="ECO:0000313" key="11">
    <source>
        <dbReference type="EMBL" id="AQL04521.1"/>
    </source>
</evidence>
<keyword evidence="13" id="KW-1185">Reference proteome</keyword>
<evidence type="ECO:0000256" key="3">
    <source>
        <dbReference type="ARBA" id="ARBA00022741"/>
    </source>
</evidence>
<dbReference type="InterPro" id="IPR000719">
    <property type="entry name" value="Prot_kinase_dom"/>
</dbReference>
<reference evidence="12" key="3">
    <citation type="submission" date="2019-07" db="EMBL/GenBank/DDBJ databases">
        <authorList>
            <person name="Seetharam A."/>
            <person name="Woodhouse M."/>
            <person name="Cannon E."/>
        </authorList>
    </citation>
    <scope>NUCLEOTIDE SEQUENCE [LARGE SCALE GENOMIC DNA]</scope>
    <source>
        <strain evidence="12">cv. B73</strain>
    </source>
</reference>
<proteinExistence type="evidence at protein level"/>
<dbReference type="EMBL" id="CM000785">
    <property type="protein sequence ID" value="AQL04521.1"/>
    <property type="molecule type" value="Genomic_DNA"/>
</dbReference>
<dbReference type="EnsemblPlants" id="Zm00001eb386750_T004">
    <property type="protein sequence ID" value="Zm00001eb386750_P004"/>
    <property type="gene ID" value="Zm00001eb386750"/>
</dbReference>
<dbReference type="Gene3D" id="3.30.200.20">
    <property type="entry name" value="Phosphorylase Kinase, domain 1"/>
    <property type="match status" value="1"/>
</dbReference>
<dbReference type="PROSITE" id="PS00107">
    <property type="entry name" value="PROTEIN_KINASE_ATP"/>
    <property type="match status" value="1"/>
</dbReference>
<keyword evidence="8" id="KW-0812">Transmembrane</keyword>
<feature type="signal peptide" evidence="9">
    <location>
        <begin position="1"/>
        <end position="38"/>
    </location>
</feature>
<dbReference type="InterPro" id="IPR008271">
    <property type="entry name" value="Ser/Thr_kinase_AS"/>
</dbReference>
<dbReference type="PROSITE" id="PS51257">
    <property type="entry name" value="PROKAR_LIPOPROTEIN"/>
    <property type="match status" value="1"/>
</dbReference>
<evidence type="ECO:0000256" key="8">
    <source>
        <dbReference type="SAM" id="Phobius"/>
    </source>
</evidence>
<feature type="chain" id="PRO_5010835906" evidence="9">
    <location>
        <begin position="39"/>
        <end position="465"/>
    </location>
</feature>
<accession>K7VAT0</accession>
<dbReference type="PaxDb" id="4577-GRMZM2G431524_P01"/>
<feature type="binding site" evidence="6">
    <location>
        <position position="196"/>
    </location>
    <ligand>
        <name>ATP</name>
        <dbReference type="ChEBI" id="CHEBI:30616"/>
    </ligand>
</feature>
<reference evidence="12" key="4">
    <citation type="submission" date="2021-05" db="UniProtKB">
        <authorList>
            <consortium name="EnsemblPlants"/>
        </authorList>
    </citation>
    <scope>IDENTIFICATION</scope>
    <source>
        <strain evidence="12">cv. B73</strain>
    </source>
</reference>
<comment type="similarity">
    <text evidence="7">Belongs to the protein kinase superfamily.</text>
</comment>
<dbReference type="CDD" id="cd14066">
    <property type="entry name" value="STKc_IRAK"/>
    <property type="match status" value="1"/>
</dbReference>
<dbReference type="GO" id="GO:0004674">
    <property type="term" value="F:protein serine/threonine kinase activity"/>
    <property type="evidence" value="ECO:0007669"/>
    <property type="project" value="UniProtKB-KW"/>
</dbReference>
<keyword evidence="2" id="KW-0808">Transferase</keyword>
<dbReference type="SMART" id="SM00220">
    <property type="entry name" value="S_TKc"/>
    <property type="match status" value="1"/>
</dbReference>
<evidence type="ECO:0000256" key="4">
    <source>
        <dbReference type="ARBA" id="ARBA00022777"/>
    </source>
</evidence>
<organism evidence="11">
    <name type="scientific">Zea mays</name>
    <name type="common">Maize</name>
    <dbReference type="NCBI Taxonomy" id="4577"/>
    <lineage>
        <taxon>Eukaryota</taxon>
        <taxon>Viridiplantae</taxon>
        <taxon>Streptophyta</taxon>
        <taxon>Embryophyta</taxon>
        <taxon>Tracheophyta</taxon>
        <taxon>Spermatophyta</taxon>
        <taxon>Magnoliopsida</taxon>
        <taxon>Liliopsida</taxon>
        <taxon>Poales</taxon>
        <taxon>Poaceae</taxon>
        <taxon>PACMAD clade</taxon>
        <taxon>Panicoideae</taxon>
        <taxon>Andropogonodae</taxon>
        <taxon>Andropogoneae</taxon>
        <taxon>Tripsacinae</taxon>
        <taxon>Zea</taxon>
    </lineage>
</organism>